<organism evidence="3 4">
    <name type="scientific">SAR86 cluster bacterium</name>
    <dbReference type="NCBI Taxonomy" id="2030880"/>
    <lineage>
        <taxon>Bacteria</taxon>
        <taxon>Pseudomonadati</taxon>
        <taxon>Pseudomonadota</taxon>
        <taxon>Gammaproteobacteria</taxon>
        <taxon>SAR86 cluster</taxon>
    </lineage>
</organism>
<dbReference type="PANTHER" id="PTHR40278">
    <property type="entry name" value="DNA UTILIZATION PROTEIN HOFN"/>
    <property type="match status" value="1"/>
</dbReference>
<dbReference type="EMBL" id="NVUL01000006">
    <property type="protein sequence ID" value="PCI81177.1"/>
    <property type="molecule type" value="Genomic_DNA"/>
</dbReference>
<comment type="caution">
    <text evidence="3">The sequence shown here is derived from an EMBL/GenBank/DDBJ whole genome shotgun (WGS) entry which is preliminary data.</text>
</comment>
<evidence type="ECO:0000313" key="3">
    <source>
        <dbReference type="EMBL" id="PCI81177.1"/>
    </source>
</evidence>
<keyword evidence="1" id="KW-0175">Coiled coil</keyword>
<keyword evidence="2" id="KW-0812">Transmembrane</keyword>
<accession>A0A2A4XGI9</accession>
<protein>
    <submittedName>
        <fullName evidence="3">Pilus assembly protein PilN</fullName>
    </submittedName>
</protein>
<dbReference type="InterPro" id="IPR052534">
    <property type="entry name" value="Extracell_DNA_Util/SecSys_Comp"/>
</dbReference>
<evidence type="ECO:0000256" key="1">
    <source>
        <dbReference type="SAM" id="Coils"/>
    </source>
</evidence>
<dbReference type="Pfam" id="PF05137">
    <property type="entry name" value="PilN"/>
    <property type="match status" value="1"/>
</dbReference>
<dbReference type="GO" id="GO:0043107">
    <property type="term" value="P:type IV pilus-dependent motility"/>
    <property type="evidence" value="ECO:0007669"/>
    <property type="project" value="TreeGrafter"/>
</dbReference>
<dbReference type="GO" id="GO:0043683">
    <property type="term" value="P:type IV pilus assembly"/>
    <property type="evidence" value="ECO:0007669"/>
    <property type="project" value="TreeGrafter"/>
</dbReference>
<dbReference type="PANTHER" id="PTHR40278:SF2">
    <property type="entry name" value="TYPE IV PILUS INNER MEMBRANE COMPONENT PILN"/>
    <property type="match status" value="1"/>
</dbReference>
<name>A0A2A4XGI9_9GAMM</name>
<proteinExistence type="predicted"/>
<dbReference type="InterPro" id="IPR007813">
    <property type="entry name" value="PilN"/>
</dbReference>
<keyword evidence="2" id="KW-1133">Transmembrane helix</keyword>
<dbReference type="Proteomes" id="UP000218767">
    <property type="component" value="Unassembled WGS sequence"/>
</dbReference>
<sequence length="189" mass="21793">MAHINLLPWRERLREERKREFFTILVGVVIISAGVLFLVDRYFNGEIDVQISRNDFVRAEIAILDERVAEINQLRQQKEDIRSRMNVITDLQGTRPVIVRIFDELVNTLPDGVYYESLVRVDNTISIEGTAESYLRITELLRRLDDSEWFQDSDLDAISAVDLGADTLSQAFTFTLSLSLQLATQQEEV</sequence>
<feature type="coiled-coil region" evidence="1">
    <location>
        <begin position="64"/>
        <end position="91"/>
    </location>
</feature>
<evidence type="ECO:0000256" key="2">
    <source>
        <dbReference type="SAM" id="Phobius"/>
    </source>
</evidence>
<evidence type="ECO:0000313" key="4">
    <source>
        <dbReference type="Proteomes" id="UP000218767"/>
    </source>
</evidence>
<reference evidence="4" key="1">
    <citation type="submission" date="2017-08" db="EMBL/GenBank/DDBJ databases">
        <title>A dynamic microbial community with high functional redundancy inhabits the cold, oxic subseafloor aquifer.</title>
        <authorList>
            <person name="Tully B.J."/>
            <person name="Wheat C.G."/>
            <person name="Glazer B.T."/>
            <person name="Huber J.A."/>
        </authorList>
    </citation>
    <scope>NUCLEOTIDE SEQUENCE [LARGE SCALE GENOMIC DNA]</scope>
</reference>
<dbReference type="AlphaFoldDB" id="A0A2A4XGI9"/>
<keyword evidence="2" id="KW-0472">Membrane</keyword>
<feature type="transmembrane region" description="Helical" evidence="2">
    <location>
        <begin position="21"/>
        <end position="39"/>
    </location>
</feature>
<gene>
    <name evidence="3" type="ORF">COB20_02105</name>
</gene>